<proteinExistence type="predicted"/>
<dbReference type="EMBL" id="OX395138">
    <property type="protein sequence ID" value="CAI5789853.1"/>
    <property type="molecule type" value="Genomic_DNA"/>
</dbReference>
<dbReference type="AlphaFoldDB" id="A0AA35L626"/>
<evidence type="ECO:0000313" key="3">
    <source>
        <dbReference type="Proteomes" id="UP001178461"/>
    </source>
</evidence>
<organism evidence="2 3">
    <name type="scientific">Podarcis lilfordi</name>
    <name type="common">Lilford's wall lizard</name>
    <dbReference type="NCBI Taxonomy" id="74358"/>
    <lineage>
        <taxon>Eukaryota</taxon>
        <taxon>Metazoa</taxon>
        <taxon>Chordata</taxon>
        <taxon>Craniata</taxon>
        <taxon>Vertebrata</taxon>
        <taxon>Euteleostomi</taxon>
        <taxon>Lepidosauria</taxon>
        <taxon>Squamata</taxon>
        <taxon>Bifurcata</taxon>
        <taxon>Unidentata</taxon>
        <taxon>Episquamata</taxon>
        <taxon>Laterata</taxon>
        <taxon>Lacertibaenia</taxon>
        <taxon>Lacertidae</taxon>
        <taxon>Podarcis</taxon>
    </lineage>
</organism>
<dbReference type="Proteomes" id="UP001178461">
    <property type="component" value="Chromosome 13"/>
</dbReference>
<feature type="region of interest" description="Disordered" evidence="1">
    <location>
        <begin position="31"/>
        <end position="56"/>
    </location>
</feature>
<gene>
    <name evidence="2" type="ORF">PODLI_1B025065</name>
</gene>
<name>A0AA35L626_9SAUR</name>
<keyword evidence="3" id="KW-1185">Reference proteome</keyword>
<reference evidence="2" key="1">
    <citation type="submission" date="2022-12" db="EMBL/GenBank/DDBJ databases">
        <authorList>
            <person name="Alioto T."/>
            <person name="Alioto T."/>
            <person name="Gomez Garrido J."/>
        </authorList>
    </citation>
    <scope>NUCLEOTIDE SEQUENCE</scope>
</reference>
<protein>
    <submittedName>
        <fullName evidence="2">Uncharacterized protein</fullName>
    </submittedName>
</protein>
<sequence length="56" mass="6419">MAAYQLEPERQPPKTGRCKENVICWERSLTDGDTRSIDPQHPSDFGDWGLLTKTSR</sequence>
<accession>A0AA35L626</accession>
<evidence type="ECO:0000256" key="1">
    <source>
        <dbReference type="SAM" id="MobiDB-lite"/>
    </source>
</evidence>
<evidence type="ECO:0000313" key="2">
    <source>
        <dbReference type="EMBL" id="CAI5789853.1"/>
    </source>
</evidence>